<dbReference type="PANTHER" id="PTHR34072">
    <property type="entry name" value="ENZYMATIC POLYPROTEIN-RELATED"/>
    <property type="match status" value="1"/>
</dbReference>
<evidence type="ECO:0000313" key="3">
    <source>
        <dbReference type="Proteomes" id="UP001151760"/>
    </source>
</evidence>
<proteinExistence type="predicted"/>
<dbReference type="PANTHER" id="PTHR34072:SF52">
    <property type="entry name" value="RIBONUCLEASE H"/>
    <property type="match status" value="1"/>
</dbReference>
<dbReference type="SUPFAM" id="SSF56672">
    <property type="entry name" value="DNA/RNA polymerases"/>
    <property type="match status" value="1"/>
</dbReference>
<reference evidence="2" key="2">
    <citation type="submission" date="2022-01" db="EMBL/GenBank/DDBJ databases">
        <authorList>
            <person name="Yamashiro T."/>
            <person name="Shiraishi A."/>
            <person name="Satake H."/>
            <person name="Nakayama K."/>
        </authorList>
    </citation>
    <scope>NUCLEOTIDE SEQUENCE</scope>
</reference>
<evidence type="ECO:0008006" key="4">
    <source>
        <dbReference type="Google" id="ProtNLM"/>
    </source>
</evidence>
<dbReference type="Proteomes" id="UP001151760">
    <property type="component" value="Unassembled WGS sequence"/>
</dbReference>
<feature type="region of interest" description="Disordered" evidence="1">
    <location>
        <begin position="117"/>
        <end position="169"/>
    </location>
</feature>
<protein>
    <recommendedName>
        <fullName evidence="4">Reverse transcriptase domain-containing protein</fullName>
    </recommendedName>
</protein>
<keyword evidence="3" id="KW-1185">Reference proteome</keyword>
<gene>
    <name evidence="2" type="ORF">Tco_0974610</name>
</gene>
<evidence type="ECO:0000256" key="1">
    <source>
        <dbReference type="SAM" id="MobiDB-lite"/>
    </source>
</evidence>
<reference evidence="2" key="1">
    <citation type="journal article" date="2022" name="Int. J. Mol. Sci.">
        <title>Draft Genome of Tanacetum Coccineum: Genomic Comparison of Closely Related Tanacetum-Family Plants.</title>
        <authorList>
            <person name="Yamashiro T."/>
            <person name="Shiraishi A."/>
            <person name="Nakayama K."/>
            <person name="Satake H."/>
        </authorList>
    </citation>
    <scope>NUCLEOTIDE SEQUENCE</scope>
</reference>
<comment type="caution">
    <text evidence="2">The sequence shown here is derived from an EMBL/GenBank/DDBJ whole genome shotgun (WGS) entry which is preliminary data.</text>
</comment>
<accession>A0ABQ5EC47</accession>
<dbReference type="InterPro" id="IPR043502">
    <property type="entry name" value="DNA/RNA_pol_sf"/>
</dbReference>
<name>A0ABQ5EC47_9ASTR</name>
<evidence type="ECO:0000313" key="2">
    <source>
        <dbReference type="EMBL" id="GJT48453.1"/>
    </source>
</evidence>
<organism evidence="2 3">
    <name type="scientific">Tanacetum coccineum</name>
    <dbReference type="NCBI Taxonomy" id="301880"/>
    <lineage>
        <taxon>Eukaryota</taxon>
        <taxon>Viridiplantae</taxon>
        <taxon>Streptophyta</taxon>
        <taxon>Embryophyta</taxon>
        <taxon>Tracheophyta</taxon>
        <taxon>Spermatophyta</taxon>
        <taxon>Magnoliopsida</taxon>
        <taxon>eudicotyledons</taxon>
        <taxon>Gunneridae</taxon>
        <taxon>Pentapetalae</taxon>
        <taxon>asterids</taxon>
        <taxon>campanulids</taxon>
        <taxon>Asterales</taxon>
        <taxon>Asteraceae</taxon>
        <taxon>Asteroideae</taxon>
        <taxon>Anthemideae</taxon>
        <taxon>Anthemidinae</taxon>
        <taxon>Tanacetum</taxon>
    </lineage>
</organism>
<feature type="compositionally biased region" description="Low complexity" evidence="1">
    <location>
        <begin position="149"/>
        <end position="161"/>
    </location>
</feature>
<sequence length="169" mass="19504">MPSSPSVIVDSIVQFLGHLIDSQGLHVDPAKIETVKNWASPTYTEEISQILRSCGYYGDSSSLQHILDQKELNMRQCRWLELLVDYDCEIRYHLGKANVIANALSRKEQIKPLRETDIRKRTKNKAKNDKTEHEMEKSERQSQLKAGDSQSQQKSQPRQIQVNKRRLEG</sequence>
<dbReference type="EMBL" id="BQNB010016155">
    <property type="protein sequence ID" value="GJT48453.1"/>
    <property type="molecule type" value="Genomic_DNA"/>
</dbReference>
<feature type="compositionally biased region" description="Basic and acidic residues" evidence="1">
    <location>
        <begin position="126"/>
        <end position="142"/>
    </location>
</feature>